<sequence>FLSRDKNFKVGICWDPQHYCAASTGKFLKKIMLFLLVTCFFIFL</sequence>
<proteinExistence type="predicted"/>
<accession>X1BNV3</accession>
<dbReference type="AlphaFoldDB" id="X1BNV3"/>
<feature type="non-terminal residue" evidence="1">
    <location>
        <position position="1"/>
    </location>
</feature>
<organism evidence="1">
    <name type="scientific">marine sediment metagenome</name>
    <dbReference type="NCBI Taxonomy" id="412755"/>
    <lineage>
        <taxon>unclassified sequences</taxon>
        <taxon>metagenomes</taxon>
        <taxon>ecological metagenomes</taxon>
    </lineage>
</organism>
<comment type="caution">
    <text evidence="1">The sequence shown here is derived from an EMBL/GenBank/DDBJ whole genome shotgun (WGS) entry which is preliminary data.</text>
</comment>
<reference evidence="1" key="1">
    <citation type="journal article" date="2014" name="Front. Microbiol.">
        <title>High frequency of phylogenetically diverse reductive dehalogenase-homologous genes in deep subseafloor sedimentary metagenomes.</title>
        <authorList>
            <person name="Kawai M."/>
            <person name="Futagami T."/>
            <person name="Toyoda A."/>
            <person name="Takaki Y."/>
            <person name="Nishi S."/>
            <person name="Hori S."/>
            <person name="Arai W."/>
            <person name="Tsubouchi T."/>
            <person name="Morono Y."/>
            <person name="Uchiyama I."/>
            <person name="Ito T."/>
            <person name="Fujiyama A."/>
            <person name="Inagaki F."/>
            <person name="Takami H."/>
        </authorList>
    </citation>
    <scope>NUCLEOTIDE SEQUENCE</scope>
    <source>
        <strain evidence="1">Expedition CK06-06</strain>
    </source>
</reference>
<protein>
    <submittedName>
        <fullName evidence="1">Uncharacterized protein</fullName>
    </submittedName>
</protein>
<evidence type="ECO:0000313" key="1">
    <source>
        <dbReference type="EMBL" id="GAG96675.1"/>
    </source>
</evidence>
<name>X1BNV3_9ZZZZ</name>
<dbReference type="EMBL" id="BART01029066">
    <property type="protein sequence ID" value="GAG96675.1"/>
    <property type="molecule type" value="Genomic_DNA"/>
</dbReference>
<gene>
    <name evidence="1" type="ORF">S01H4_51089</name>
</gene>